<dbReference type="PANTHER" id="PTHR48042">
    <property type="entry name" value="ABC TRANSPORTER G FAMILY MEMBER 11"/>
    <property type="match status" value="1"/>
</dbReference>
<dbReference type="PANTHER" id="PTHR48042:SF11">
    <property type="entry name" value="ABC TRANSPORTER G FAMILY MEMBER 11"/>
    <property type="match status" value="1"/>
</dbReference>
<evidence type="ECO:0000256" key="2">
    <source>
        <dbReference type="ARBA" id="ARBA00022448"/>
    </source>
</evidence>
<feature type="transmembrane region" description="Helical" evidence="4">
    <location>
        <begin position="255"/>
        <end position="273"/>
    </location>
</feature>
<organism evidence="5 6">
    <name type="scientific">Phytophthora pseudosyringae</name>
    <dbReference type="NCBI Taxonomy" id="221518"/>
    <lineage>
        <taxon>Eukaryota</taxon>
        <taxon>Sar</taxon>
        <taxon>Stramenopiles</taxon>
        <taxon>Oomycota</taxon>
        <taxon>Peronosporomycetes</taxon>
        <taxon>Peronosporales</taxon>
        <taxon>Peronosporaceae</taxon>
        <taxon>Phytophthora</taxon>
    </lineage>
</organism>
<feature type="region of interest" description="Disordered" evidence="3">
    <location>
        <begin position="60"/>
        <end position="130"/>
    </location>
</feature>
<comment type="similarity">
    <text evidence="1">Belongs to the ABC transporter superfamily. ABCG family. Eye pigment precursor importer (TC 3.A.1.204) subfamily.</text>
</comment>
<dbReference type="EMBL" id="JAGDFM010000020">
    <property type="protein sequence ID" value="KAG7391545.1"/>
    <property type="molecule type" value="Genomic_DNA"/>
</dbReference>
<evidence type="ECO:0000313" key="6">
    <source>
        <dbReference type="Proteomes" id="UP000694044"/>
    </source>
</evidence>
<sequence>MLPLASFMVLETMTIVAKLTNDKILNRAVQARWNDVVVATGLATSRHTLVGDIFRTGLSGDQKRRLKHRHRAALEPERPNPGQAHERPQLERHGQRHEVHRETLRRGQDRRVHDPPGLRHVQERDGPLSGQSVYCGRRRQMMPHFASAGHDCPKYMNPAEYLIRLVNTDVDEHVDVPMLVLSYALGELCQELSNRIDTDRKKLQHLPEIEQPSPSALRNLLVPIVQVPLSELLGGHYVPEHDDDLTEEDLVLLPFYLPAFLVFMSVSVLSFFIEQLAVFARERANSSLSVVSYVCPTSWRRCPTSS</sequence>
<proteinExistence type="inferred from homology"/>
<keyword evidence="6" id="KW-1185">Reference proteome</keyword>
<dbReference type="AlphaFoldDB" id="A0A8T1WE95"/>
<evidence type="ECO:0000256" key="1">
    <source>
        <dbReference type="ARBA" id="ARBA00005814"/>
    </source>
</evidence>
<evidence type="ECO:0000256" key="3">
    <source>
        <dbReference type="SAM" id="MobiDB-lite"/>
    </source>
</evidence>
<name>A0A8T1WE95_9STRA</name>
<dbReference type="InterPro" id="IPR052215">
    <property type="entry name" value="Plant_ABCG"/>
</dbReference>
<accession>A0A8T1WE95</accession>
<keyword evidence="4" id="KW-0472">Membrane</keyword>
<keyword evidence="2" id="KW-0813">Transport</keyword>
<evidence type="ECO:0000256" key="4">
    <source>
        <dbReference type="SAM" id="Phobius"/>
    </source>
</evidence>
<gene>
    <name evidence="5" type="ORF">PHYPSEUDO_004615</name>
</gene>
<keyword evidence="4" id="KW-0812">Transmembrane</keyword>
<comment type="caution">
    <text evidence="5">The sequence shown here is derived from an EMBL/GenBank/DDBJ whole genome shotgun (WGS) entry which is preliminary data.</text>
</comment>
<dbReference type="OrthoDB" id="66620at2759"/>
<protein>
    <submittedName>
        <fullName evidence="5">Uncharacterized protein</fullName>
    </submittedName>
</protein>
<evidence type="ECO:0000313" key="5">
    <source>
        <dbReference type="EMBL" id="KAG7391545.1"/>
    </source>
</evidence>
<reference evidence="5" key="1">
    <citation type="submission" date="2021-02" db="EMBL/GenBank/DDBJ databases">
        <authorList>
            <person name="Palmer J.M."/>
        </authorList>
    </citation>
    <scope>NUCLEOTIDE SEQUENCE</scope>
    <source>
        <strain evidence="5">SCRP734</strain>
    </source>
</reference>
<keyword evidence="4" id="KW-1133">Transmembrane helix</keyword>
<dbReference type="Proteomes" id="UP000694044">
    <property type="component" value="Unassembled WGS sequence"/>
</dbReference>
<feature type="compositionally biased region" description="Basic and acidic residues" evidence="3">
    <location>
        <begin position="72"/>
        <end position="126"/>
    </location>
</feature>